<evidence type="ECO:0000313" key="2">
    <source>
        <dbReference type="Proteomes" id="UP001172680"/>
    </source>
</evidence>
<organism evidence="1 2">
    <name type="scientific">Coniosporium tulheliwenetii</name>
    <dbReference type="NCBI Taxonomy" id="3383036"/>
    <lineage>
        <taxon>Eukaryota</taxon>
        <taxon>Fungi</taxon>
        <taxon>Dikarya</taxon>
        <taxon>Ascomycota</taxon>
        <taxon>Pezizomycotina</taxon>
        <taxon>Dothideomycetes</taxon>
        <taxon>Dothideomycetes incertae sedis</taxon>
        <taxon>Coniosporium</taxon>
    </lineage>
</organism>
<dbReference type="EMBL" id="JAPDRP010000023">
    <property type="protein sequence ID" value="KAJ9637292.1"/>
    <property type="molecule type" value="Genomic_DNA"/>
</dbReference>
<sequence>MATSKKTNGESPLNQGDCALEISSAEAVFAHFIVGNVKSYTVDHWKKDIQLAADAGIDGFVLNIATPWDGPIAAQVGNAFQAATDIGSKFKLLFSFDYLGGAGPWPSSDIIEILQGYGSHPAHYKHNNKPLVSTFEGVANANDWPAIHASVPGGISFLPDWTSLGPGGFAAHLDKVDGAFSWDMWPEGPNSMSTTKDKAWQSTLGSKAYMMGVSPWFFTNLPGYGKAWTWRGDDLWHQRWQQVLEVKPAFVQIVTWNDYGESHYIGPIFDDGIPRGGNTNAHPYVDNMPHDHWRDILPYYIAQYKNGGAPPAVSNDKLSYWYRLTPAAAGSTSGVTGNTCAFQRCYNPSEIVQDKVFVTTLVKSRATLKIQIGANPPSAFELLGAGVHHFSTPFSGQTGAVTIWIERDSKPVVSSTGKQISARPENGVTNFNAWVGGASN</sequence>
<proteinExistence type="predicted"/>
<evidence type="ECO:0000313" key="1">
    <source>
        <dbReference type="EMBL" id="KAJ9637292.1"/>
    </source>
</evidence>
<protein>
    <submittedName>
        <fullName evidence="1">Glucan endo-1,3-alpha-glucosidase agn1</fullName>
    </submittedName>
</protein>
<comment type="caution">
    <text evidence="1">The sequence shown here is derived from an EMBL/GenBank/DDBJ whole genome shotgun (WGS) entry which is preliminary data.</text>
</comment>
<name>A0ACC2YPX4_9PEZI</name>
<keyword evidence="2" id="KW-1185">Reference proteome</keyword>
<reference evidence="1" key="1">
    <citation type="submission" date="2022-10" db="EMBL/GenBank/DDBJ databases">
        <title>Culturing micro-colonial fungi from biological soil crusts in the Mojave desert and describing Neophaeococcomyces mojavensis, and introducing the new genera and species Taxawa tesnikishii.</title>
        <authorList>
            <person name="Kurbessoian T."/>
            <person name="Stajich J.E."/>
        </authorList>
    </citation>
    <scope>NUCLEOTIDE SEQUENCE</scope>
    <source>
        <strain evidence="1">JES_115</strain>
    </source>
</reference>
<gene>
    <name evidence="1" type="primary">agn1</name>
    <name evidence="1" type="ORF">H2199_007579</name>
</gene>
<dbReference type="Proteomes" id="UP001172680">
    <property type="component" value="Unassembled WGS sequence"/>
</dbReference>
<accession>A0ACC2YPX4</accession>